<dbReference type="Gene3D" id="3.10.180.10">
    <property type="entry name" value="2,3-Dihydroxybiphenyl 1,2-Dioxygenase, domain 1"/>
    <property type="match status" value="1"/>
</dbReference>
<gene>
    <name evidence="2" type="ORF">ACFQBQ_08990</name>
</gene>
<feature type="domain" description="PhnB-like" evidence="1">
    <location>
        <begin position="5"/>
        <end position="130"/>
    </location>
</feature>
<reference evidence="3" key="1">
    <citation type="journal article" date="2019" name="Int. J. Syst. Evol. Microbiol.">
        <title>The Global Catalogue of Microorganisms (GCM) 10K type strain sequencing project: providing services to taxonomists for standard genome sequencing and annotation.</title>
        <authorList>
            <consortium name="The Broad Institute Genomics Platform"/>
            <consortium name="The Broad Institute Genome Sequencing Center for Infectious Disease"/>
            <person name="Wu L."/>
            <person name="Ma J."/>
        </authorList>
    </citation>
    <scope>NUCLEOTIDE SEQUENCE [LARGE SCALE GENOMIC DNA]</scope>
    <source>
        <strain evidence="3">CGMCC 1.16026</strain>
    </source>
</reference>
<dbReference type="InterPro" id="IPR028973">
    <property type="entry name" value="PhnB-like"/>
</dbReference>
<proteinExistence type="predicted"/>
<evidence type="ECO:0000313" key="3">
    <source>
        <dbReference type="Proteomes" id="UP001596391"/>
    </source>
</evidence>
<protein>
    <submittedName>
        <fullName evidence="2">VOC family protein</fullName>
    </submittedName>
</protein>
<name>A0ABW1ZBA0_9BACT</name>
<dbReference type="Pfam" id="PF06983">
    <property type="entry name" value="3-dmu-9_3-mt"/>
    <property type="match status" value="1"/>
</dbReference>
<accession>A0ABW1ZBA0</accession>
<dbReference type="EMBL" id="JBHSWI010000001">
    <property type="protein sequence ID" value="MFC6645710.1"/>
    <property type="molecule type" value="Genomic_DNA"/>
</dbReference>
<dbReference type="SUPFAM" id="SSF54593">
    <property type="entry name" value="Glyoxalase/Bleomycin resistance protein/Dihydroxybiphenyl dioxygenase"/>
    <property type="match status" value="1"/>
</dbReference>
<dbReference type="PANTHER" id="PTHR33990:SF1">
    <property type="entry name" value="PROTEIN YJDN"/>
    <property type="match status" value="1"/>
</dbReference>
<dbReference type="Proteomes" id="UP001596391">
    <property type="component" value="Unassembled WGS sequence"/>
</dbReference>
<keyword evidence="3" id="KW-1185">Reference proteome</keyword>
<evidence type="ECO:0000313" key="2">
    <source>
        <dbReference type="EMBL" id="MFC6645710.1"/>
    </source>
</evidence>
<dbReference type="InterPro" id="IPR029068">
    <property type="entry name" value="Glyas_Bleomycin-R_OHBP_Dase"/>
</dbReference>
<evidence type="ECO:0000259" key="1">
    <source>
        <dbReference type="Pfam" id="PF06983"/>
    </source>
</evidence>
<organism evidence="2 3">
    <name type="scientific">Granulicella cerasi</name>
    <dbReference type="NCBI Taxonomy" id="741063"/>
    <lineage>
        <taxon>Bacteria</taxon>
        <taxon>Pseudomonadati</taxon>
        <taxon>Acidobacteriota</taxon>
        <taxon>Terriglobia</taxon>
        <taxon>Terriglobales</taxon>
        <taxon>Acidobacteriaceae</taxon>
        <taxon>Granulicella</taxon>
    </lineage>
</organism>
<sequence>MKTGFHLVFPGTCRAAFALYAKTFAVEPSFTMTFGEAPPEAHVGGDNPNLILHTTLAVGSINLTGCDAPRGREETLGGFQLTLAVQDEAEVQRLFAALSEGGNVGMAPQNTFWSPLFCMFRDRFGVGWMISVATPAEA</sequence>
<dbReference type="CDD" id="cd06588">
    <property type="entry name" value="PhnB_like"/>
    <property type="match status" value="1"/>
</dbReference>
<comment type="caution">
    <text evidence="2">The sequence shown here is derived from an EMBL/GenBank/DDBJ whole genome shotgun (WGS) entry which is preliminary data.</text>
</comment>
<dbReference type="RefSeq" id="WP_263369430.1">
    <property type="nucleotide sequence ID" value="NZ_JAGSYD010000001.1"/>
</dbReference>
<dbReference type="PANTHER" id="PTHR33990">
    <property type="entry name" value="PROTEIN YJDN-RELATED"/>
    <property type="match status" value="1"/>
</dbReference>